<dbReference type="Proteomes" id="UP000039865">
    <property type="component" value="Unassembled WGS sequence"/>
</dbReference>
<protein>
    <recommendedName>
        <fullName evidence="5">Transmembrane protein</fullName>
    </recommendedName>
</protein>
<sequence>MKAPLFIFKVKYQTRKNQLQEFQIQLSCRISQSKKVQYLNKYRDNQAQYGSNIASYPYKIKIFQEQNFDFNQLVSGKKLPLFLKAGLYDFDDQLYILDDQTFASLRTDDLNMSLSGKLKVQSQGGVFNFEEIQIFGRPQYESSILIEAQFKDNYNRLTSIAYQINIQFRECYIGEVLENNQCIKCGVGTFSFNIDDRKCFQCLSNAVCFGGNQMQLKKGYWRSNPNSTIIYKCFDENACKGGLNVQDQCNEGYEGKIWYFQALMICKDFELKWPEKVSESLSYISIFSTSQKNALSFDCIFLFLGFHRSKAFFLKILIFGILPIILSAIGAIIWLFIWVFKRRVSNFQVIGKIKITSFVIILLLYPTVTTMMFQMFQCFKYEDGKSYLLYNMEVECWGNEHFQMSAFIGAPFIIIWSLLFPTYIVLKLKKIKYDFSNDSNLKEFGIFYIGLNDQAYEWEIIIVNFKKFLFILASTFIPQQITVYKTMTLICGMFYMSEEVQQNENLLLFFFIVITSYNGGFLFYWTFTLATSMIRYHANLFNRFHGIKIFKSKIDDYETNLQKYKARDSIQMLSKLFQNKSDQQICIDQNKISFDSQKQPQTSTKNKSSLIINPKYGIKQQSLDQLNKKTSRISRRISIQDQLTKEKNETQSKKQRKKRSNLDNKNSLSAQFQKNQITGQIFK</sequence>
<proteinExistence type="predicted"/>
<name>A0A078AFI6_STYLE</name>
<keyword evidence="2" id="KW-0812">Transmembrane</keyword>
<dbReference type="AlphaFoldDB" id="A0A078AFI6"/>
<feature type="transmembrane region" description="Helical" evidence="2">
    <location>
        <begin position="358"/>
        <end position="376"/>
    </location>
</feature>
<evidence type="ECO:0000256" key="2">
    <source>
        <dbReference type="SAM" id="Phobius"/>
    </source>
</evidence>
<dbReference type="OrthoDB" id="294016at2759"/>
<feature type="transmembrane region" description="Helical" evidence="2">
    <location>
        <begin position="312"/>
        <end position="337"/>
    </location>
</feature>
<feature type="compositionally biased region" description="Basic and acidic residues" evidence="1">
    <location>
        <begin position="643"/>
        <end position="652"/>
    </location>
</feature>
<reference evidence="3 4" key="1">
    <citation type="submission" date="2014-06" db="EMBL/GenBank/DDBJ databases">
        <authorList>
            <person name="Swart Estienne"/>
        </authorList>
    </citation>
    <scope>NUCLEOTIDE SEQUENCE [LARGE SCALE GENOMIC DNA]</scope>
    <source>
        <strain evidence="3 4">130c</strain>
    </source>
</reference>
<keyword evidence="2" id="KW-0472">Membrane</keyword>
<feature type="transmembrane region" description="Helical" evidence="2">
    <location>
        <begin position="468"/>
        <end position="495"/>
    </location>
</feature>
<dbReference type="InParanoid" id="A0A078AFI6"/>
<evidence type="ECO:0000313" key="3">
    <source>
        <dbReference type="EMBL" id="CDW80960.1"/>
    </source>
</evidence>
<keyword evidence="2" id="KW-1133">Transmembrane helix</keyword>
<gene>
    <name evidence="3" type="primary">Contig5286.g5667</name>
    <name evidence="3" type="ORF">STYLEM_9966</name>
</gene>
<dbReference type="PANTHER" id="PTHR11319">
    <property type="entry name" value="G PROTEIN-COUPLED RECEPTOR-RELATED"/>
    <property type="match status" value="1"/>
</dbReference>
<organism evidence="3 4">
    <name type="scientific">Stylonychia lemnae</name>
    <name type="common">Ciliate</name>
    <dbReference type="NCBI Taxonomy" id="5949"/>
    <lineage>
        <taxon>Eukaryota</taxon>
        <taxon>Sar</taxon>
        <taxon>Alveolata</taxon>
        <taxon>Ciliophora</taxon>
        <taxon>Intramacronucleata</taxon>
        <taxon>Spirotrichea</taxon>
        <taxon>Stichotrichia</taxon>
        <taxon>Sporadotrichida</taxon>
        <taxon>Oxytrichidae</taxon>
        <taxon>Stylonychinae</taxon>
        <taxon>Stylonychia</taxon>
    </lineage>
</organism>
<accession>A0A078AFI6</accession>
<dbReference type="PANTHER" id="PTHR11319:SF35">
    <property type="entry name" value="OUTER MEMBRANE PROTEIN PMPC-RELATED"/>
    <property type="match status" value="1"/>
</dbReference>
<feature type="transmembrane region" description="Helical" evidence="2">
    <location>
        <begin position="407"/>
        <end position="426"/>
    </location>
</feature>
<feature type="transmembrane region" description="Helical" evidence="2">
    <location>
        <begin position="507"/>
        <end position="527"/>
    </location>
</feature>
<keyword evidence="4" id="KW-1185">Reference proteome</keyword>
<evidence type="ECO:0008006" key="5">
    <source>
        <dbReference type="Google" id="ProtNLM"/>
    </source>
</evidence>
<dbReference type="EMBL" id="CCKQ01009471">
    <property type="protein sequence ID" value="CDW80960.1"/>
    <property type="molecule type" value="Genomic_DNA"/>
</dbReference>
<evidence type="ECO:0000256" key="1">
    <source>
        <dbReference type="SAM" id="MobiDB-lite"/>
    </source>
</evidence>
<evidence type="ECO:0000313" key="4">
    <source>
        <dbReference type="Proteomes" id="UP000039865"/>
    </source>
</evidence>
<feature type="region of interest" description="Disordered" evidence="1">
    <location>
        <begin position="643"/>
        <end position="683"/>
    </location>
</feature>
<feature type="compositionally biased region" description="Polar residues" evidence="1">
    <location>
        <begin position="663"/>
        <end position="683"/>
    </location>
</feature>